<evidence type="ECO:0000313" key="11">
    <source>
        <dbReference type="EMBL" id="MBC2600877.1"/>
    </source>
</evidence>
<dbReference type="NCBIfam" id="TIGR00182">
    <property type="entry name" value="plsX"/>
    <property type="match status" value="1"/>
</dbReference>
<comment type="subcellular location">
    <subcellularLocation>
        <location evidence="10">Cytoplasm</location>
    </subcellularLocation>
    <text evidence="10">Associated with the membrane possibly through PlsY.</text>
</comment>
<comment type="function">
    <text evidence="10">Catalyzes the reversible formation of acyl-phosphate (acyl-PO(4)) from acyl-[acyl-carrier-protein] (acyl-ACP). This enzyme utilizes acyl-ACP as fatty acyl donor, but not acyl-CoA.</text>
</comment>
<comment type="caution">
    <text evidence="11">The sequence shown here is derived from an EMBL/GenBank/DDBJ whole genome shotgun (WGS) entry which is preliminary data.</text>
</comment>
<dbReference type="EMBL" id="JACHVA010000040">
    <property type="protein sequence ID" value="MBC2600877.1"/>
    <property type="molecule type" value="Genomic_DNA"/>
</dbReference>
<dbReference type="InterPro" id="IPR012281">
    <property type="entry name" value="Phospholipid_synth_PlsX-like"/>
</dbReference>
<dbReference type="GO" id="GO:0008654">
    <property type="term" value="P:phospholipid biosynthetic process"/>
    <property type="evidence" value="ECO:0007669"/>
    <property type="project" value="UniProtKB-KW"/>
</dbReference>
<keyword evidence="4 10" id="KW-0808">Transferase</keyword>
<comment type="subunit">
    <text evidence="9 10">Homodimer. Probably interacts with PlsY.</text>
</comment>
<proteinExistence type="inferred from homology"/>
<keyword evidence="11" id="KW-0012">Acyltransferase</keyword>
<evidence type="ECO:0000313" key="12">
    <source>
        <dbReference type="Proteomes" id="UP000525652"/>
    </source>
</evidence>
<dbReference type="GO" id="GO:0043811">
    <property type="term" value="F:phosphate:acyl-[acyl carrier protein] acyltransferase activity"/>
    <property type="evidence" value="ECO:0007669"/>
    <property type="project" value="UniProtKB-UniRule"/>
</dbReference>
<reference evidence="11 12" key="1">
    <citation type="submission" date="2020-07" db="EMBL/GenBank/DDBJ databases">
        <authorList>
            <person name="Feng X."/>
        </authorList>
    </citation>
    <scope>NUCLEOTIDE SEQUENCE [LARGE SCALE GENOMIC DNA]</scope>
    <source>
        <strain evidence="11 12">JCM14086</strain>
    </source>
</reference>
<dbReference type="PANTHER" id="PTHR30100:SF1">
    <property type="entry name" value="PHOSPHATE ACYLTRANSFERASE"/>
    <property type="match status" value="1"/>
</dbReference>
<keyword evidence="6 10" id="KW-0594">Phospholipid biosynthesis</keyword>
<evidence type="ECO:0000256" key="1">
    <source>
        <dbReference type="ARBA" id="ARBA00001232"/>
    </source>
</evidence>
<name>A0A7X1E4R0_9BACT</name>
<keyword evidence="2 10" id="KW-0963">Cytoplasm</keyword>
<dbReference type="GO" id="GO:0005737">
    <property type="term" value="C:cytoplasm"/>
    <property type="evidence" value="ECO:0007669"/>
    <property type="project" value="UniProtKB-SubCell"/>
</dbReference>
<comment type="similarity">
    <text evidence="10">Belongs to the PlsX family.</text>
</comment>
<sequence>MFGAATSRSIAIDAMGGDRGPDAFAQGVALALKDPEFDTNFDELILVGDESILFPALRKAGISGEKRIEVHHASEVIGMDEKPLMGIRRKPDSSMVQALHLVRDGRASALLSCGNTGSLMAGGTLRIRPLPGVERPALGTIIPTRESKFILLDAGANPEPTALQMCQNAILGSNYAKVAIGKERPRVGLLTIGTEEGKGSARIHESHERLKQLDSVIEYTGLIEGFQVFQNHVDVVVCDGFTGNIVLKVCESLFKMLSGYLKDELSANWLRKTGAFLSMGAFKEIKHQLDPAQYGGAPLLGLKAPVLKAHGSSDSESIAGALKIAANALKYDMTEHIREDIEKATQVLERISEDNSTNGPEKEMASS</sequence>
<dbReference type="EC" id="2.3.1.274" evidence="8 10"/>
<evidence type="ECO:0000256" key="6">
    <source>
        <dbReference type="ARBA" id="ARBA00023209"/>
    </source>
</evidence>
<gene>
    <name evidence="10 11" type="primary">plsX</name>
    <name evidence="11" type="ORF">H5P30_03690</name>
</gene>
<dbReference type="Pfam" id="PF02504">
    <property type="entry name" value="FA_synthesis"/>
    <property type="match status" value="1"/>
</dbReference>
<dbReference type="HAMAP" id="MF_00019">
    <property type="entry name" value="PlsX"/>
    <property type="match status" value="1"/>
</dbReference>
<keyword evidence="3 10" id="KW-0444">Lipid biosynthesis</keyword>
<comment type="catalytic activity">
    <reaction evidence="1 10">
        <text>a fatty acyl-[ACP] + phosphate = an acyl phosphate + holo-[ACP]</text>
        <dbReference type="Rhea" id="RHEA:42292"/>
        <dbReference type="Rhea" id="RHEA-COMP:9685"/>
        <dbReference type="Rhea" id="RHEA-COMP:14125"/>
        <dbReference type="ChEBI" id="CHEBI:43474"/>
        <dbReference type="ChEBI" id="CHEBI:59918"/>
        <dbReference type="ChEBI" id="CHEBI:64479"/>
        <dbReference type="ChEBI" id="CHEBI:138651"/>
        <dbReference type="EC" id="2.3.1.274"/>
    </reaction>
</comment>
<keyword evidence="7 10" id="KW-1208">Phospholipid metabolism</keyword>
<dbReference type="UniPathway" id="UPA00085"/>
<evidence type="ECO:0000256" key="2">
    <source>
        <dbReference type="ARBA" id="ARBA00022490"/>
    </source>
</evidence>
<dbReference type="SUPFAM" id="SSF53659">
    <property type="entry name" value="Isocitrate/Isopropylmalate dehydrogenase-like"/>
    <property type="match status" value="1"/>
</dbReference>
<dbReference type="PIRSF" id="PIRSF002465">
    <property type="entry name" value="Phsphlp_syn_PlsX"/>
    <property type="match status" value="1"/>
</dbReference>
<evidence type="ECO:0000256" key="5">
    <source>
        <dbReference type="ARBA" id="ARBA00023098"/>
    </source>
</evidence>
<dbReference type="PANTHER" id="PTHR30100">
    <property type="entry name" value="FATTY ACID/PHOSPHOLIPID SYNTHESIS PROTEIN PLSX"/>
    <property type="match status" value="1"/>
</dbReference>
<dbReference type="RefSeq" id="WP_185691612.1">
    <property type="nucleotide sequence ID" value="NZ_JACHVA010000040.1"/>
</dbReference>
<accession>A0A7X1E4R0</accession>
<evidence type="ECO:0000256" key="3">
    <source>
        <dbReference type="ARBA" id="ARBA00022516"/>
    </source>
</evidence>
<comment type="pathway">
    <text evidence="10">Lipid metabolism; phospholipid metabolism.</text>
</comment>
<evidence type="ECO:0000256" key="8">
    <source>
        <dbReference type="ARBA" id="ARBA00024069"/>
    </source>
</evidence>
<dbReference type="InterPro" id="IPR003664">
    <property type="entry name" value="FA_synthesis"/>
</dbReference>
<dbReference type="Proteomes" id="UP000525652">
    <property type="component" value="Unassembled WGS sequence"/>
</dbReference>
<keyword evidence="12" id="KW-1185">Reference proteome</keyword>
<evidence type="ECO:0000256" key="7">
    <source>
        <dbReference type="ARBA" id="ARBA00023264"/>
    </source>
</evidence>
<organism evidence="11 12">
    <name type="scientific">Puniceicoccus vermicola</name>
    <dbReference type="NCBI Taxonomy" id="388746"/>
    <lineage>
        <taxon>Bacteria</taxon>
        <taxon>Pseudomonadati</taxon>
        <taxon>Verrucomicrobiota</taxon>
        <taxon>Opitutia</taxon>
        <taxon>Puniceicoccales</taxon>
        <taxon>Puniceicoccaceae</taxon>
        <taxon>Puniceicoccus</taxon>
    </lineage>
</organism>
<dbReference type="Gene3D" id="3.40.718.10">
    <property type="entry name" value="Isopropylmalate Dehydrogenase"/>
    <property type="match status" value="1"/>
</dbReference>
<dbReference type="GO" id="GO:0006633">
    <property type="term" value="P:fatty acid biosynthetic process"/>
    <property type="evidence" value="ECO:0007669"/>
    <property type="project" value="UniProtKB-UniRule"/>
</dbReference>
<dbReference type="AlphaFoldDB" id="A0A7X1E4R0"/>
<evidence type="ECO:0000256" key="4">
    <source>
        <dbReference type="ARBA" id="ARBA00022679"/>
    </source>
</evidence>
<evidence type="ECO:0000256" key="9">
    <source>
        <dbReference type="ARBA" id="ARBA00046608"/>
    </source>
</evidence>
<protein>
    <recommendedName>
        <fullName evidence="8 10">Phosphate acyltransferase</fullName>
        <ecNumber evidence="8 10">2.3.1.274</ecNumber>
    </recommendedName>
    <alternativeName>
        <fullName evidence="10">Acyl-ACP phosphotransacylase</fullName>
    </alternativeName>
    <alternativeName>
        <fullName evidence="10">Acyl-[acyl-carrier-protein]--phosphate acyltransferase</fullName>
    </alternativeName>
    <alternativeName>
        <fullName evidence="10">Phosphate-acyl-ACP acyltransferase</fullName>
    </alternativeName>
</protein>
<keyword evidence="5 10" id="KW-0443">Lipid metabolism</keyword>
<evidence type="ECO:0000256" key="10">
    <source>
        <dbReference type="HAMAP-Rule" id="MF_00019"/>
    </source>
</evidence>